<comment type="caution">
    <text evidence="2">The sequence shown here is derived from an EMBL/GenBank/DDBJ whole genome shotgun (WGS) entry which is preliminary data.</text>
</comment>
<evidence type="ECO:0000313" key="2">
    <source>
        <dbReference type="EMBL" id="GGX89614.1"/>
    </source>
</evidence>
<feature type="region of interest" description="Disordered" evidence="1">
    <location>
        <begin position="87"/>
        <end position="109"/>
    </location>
</feature>
<accession>A0ABQ2YMU2</accession>
<dbReference type="EMBL" id="BMXS01000006">
    <property type="protein sequence ID" value="GGX89614.1"/>
    <property type="molecule type" value="Genomic_DNA"/>
</dbReference>
<reference evidence="3" key="1">
    <citation type="journal article" date="2019" name="Int. J. Syst. Evol. Microbiol.">
        <title>The Global Catalogue of Microorganisms (GCM) 10K type strain sequencing project: providing services to taxonomists for standard genome sequencing and annotation.</title>
        <authorList>
            <consortium name="The Broad Institute Genomics Platform"/>
            <consortium name="The Broad Institute Genome Sequencing Center for Infectious Disease"/>
            <person name="Wu L."/>
            <person name="Ma J."/>
        </authorList>
    </citation>
    <scope>NUCLEOTIDE SEQUENCE [LARGE SCALE GENOMIC DNA]</scope>
    <source>
        <strain evidence="3">KCTC 22228</strain>
    </source>
</reference>
<keyword evidence="3" id="KW-1185">Reference proteome</keyword>
<dbReference type="Proteomes" id="UP000653056">
    <property type="component" value="Unassembled WGS sequence"/>
</dbReference>
<evidence type="ECO:0000256" key="1">
    <source>
        <dbReference type="SAM" id="MobiDB-lite"/>
    </source>
</evidence>
<proteinExistence type="predicted"/>
<gene>
    <name evidence="2" type="ORF">GCM10007160_16220</name>
</gene>
<protein>
    <submittedName>
        <fullName evidence="2">Uncharacterized protein</fullName>
    </submittedName>
</protein>
<evidence type="ECO:0000313" key="3">
    <source>
        <dbReference type="Proteomes" id="UP000653056"/>
    </source>
</evidence>
<sequence length="109" mass="10964">MGYGGTTDSIMGYGGTIDSIMGYGGTIDSIMGYGGTIDSIMSGYGSTVSALGTLAHGCGMTFVACSHEGQAASGHASVTLLVARSSSMSRGSGPQHGDNCYPFKNTTYP</sequence>
<name>A0ABQ2YMU2_9GAMM</name>
<organism evidence="2 3">
    <name type="scientific">Litchfieldella qijiaojingensis</name>
    <dbReference type="NCBI Taxonomy" id="980347"/>
    <lineage>
        <taxon>Bacteria</taxon>
        <taxon>Pseudomonadati</taxon>
        <taxon>Pseudomonadota</taxon>
        <taxon>Gammaproteobacteria</taxon>
        <taxon>Oceanospirillales</taxon>
        <taxon>Halomonadaceae</taxon>
        <taxon>Litchfieldella</taxon>
    </lineage>
</organism>